<dbReference type="InterPro" id="IPR031127">
    <property type="entry name" value="E3_UB_ligase_RBR"/>
</dbReference>
<keyword evidence="6" id="KW-0479">Metal-binding</keyword>
<proteinExistence type="predicted"/>
<keyword evidence="7" id="KW-0677">Repeat</keyword>
<dbReference type="EC" id="2.3.2.31" evidence="4"/>
<accession>A0A2I0J945</accession>
<evidence type="ECO:0000256" key="3">
    <source>
        <dbReference type="ARBA" id="ARBA00004906"/>
    </source>
</evidence>
<evidence type="ECO:0000256" key="10">
    <source>
        <dbReference type="ARBA" id="ARBA00022833"/>
    </source>
</evidence>
<evidence type="ECO:0000259" key="11">
    <source>
        <dbReference type="PROSITE" id="PS51873"/>
    </source>
</evidence>
<dbReference type="PANTHER" id="PTHR11685">
    <property type="entry name" value="RBR FAMILY RING FINGER AND IBR DOMAIN-CONTAINING"/>
    <property type="match status" value="1"/>
</dbReference>
<evidence type="ECO:0000256" key="5">
    <source>
        <dbReference type="ARBA" id="ARBA00022679"/>
    </source>
</evidence>
<evidence type="ECO:0000256" key="7">
    <source>
        <dbReference type="ARBA" id="ARBA00022737"/>
    </source>
</evidence>
<feature type="domain" description="RING-type" evidence="11">
    <location>
        <begin position="1"/>
        <end position="174"/>
    </location>
</feature>
<sequence length="174" mass="19983">MATYIKVEVEQGTAYVMCPMPSCDWILDPISCKGLVTREVFNRWCDRLCECDILGFERCYCPNRDCQELIVNECGPLRREEIKCPSCGKSCCFQCASPWDETDDHRCDDDVHIFVESKNWKQCPGCKNYVERHKGCNIIFCRCQTQFCYYCGATKESIFVRAARASKAHSGGFS</sequence>
<name>A0A2I0J945_PUNGR</name>
<dbReference type="EMBL" id="PGOL01001898">
    <property type="protein sequence ID" value="PKI52748.1"/>
    <property type="molecule type" value="Genomic_DNA"/>
</dbReference>
<dbReference type="AlphaFoldDB" id="A0A2I0J945"/>
<keyword evidence="8" id="KW-0863">Zinc-finger</keyword>
<dbReference type="Gene3D" id="1.20.120.1750">
    <property type="match status" value="1"/>
</dbReference>
<dbReference type="Proteomes" id="UP000233551">
    <property type="component" value="Unassembled WGS sequence"/>
</dbReference>
<reference evidence="12 13" key="1">
    <citation type="submission" date="2017-11" db="EMBL/GenBank/DDBJ databases">
        <title>De-novo sequencing of pomegranate (Punica granatum L.) genome.</title>
        <authorList>
            <person name="Akparov Z."/>
            <person name="Amiraslanov A."/>
            <person name="Hajiyeva S."/>
            <person name="Abbasov M."/>
            <person name="Kaur K."/>
            <person name="Hamwieh A."/>
            <person name="Solovyev V."/>
            <person name="Salamov A."/>
            <person name="Braich B."/>
            <person name="Kosarev P."/>
            <person name="Mahmoud A."/>
            <person name="Hajiyev E."/>
            <person name="Babayeva S."/>
            <person name="Izzatullayeva V."/>
            <person name="Mammadov A."/>
            <person name="Mammadov A."/>
            <person name="Sharifova S."/>
            <person name="Ojaghi J."/>
            <person name="Eynullazada K."/>
            <person name="Bayramov B."/>
            <person name="Abdulazimova A."/>
            <person name="Shahmuradov I."/>
        </authorList>
    </citation>
    <scope>NUCLEOTIDE SEQUENCE [LARGE SCALE GENOMIC DNA]</scope>
    <source>
        <strain evidence="13">cv. AG2017</strain>
        <tissue evidence="12">Leaf</tissue>
    </source>
</reference>
<keyword evidence="13" id="KW-1185">Reference proteome</keyword>
<evidence type="ECO:0000256" key="8">
    <source>
        <dbReference type="ARBA" id="ARBA00022771"/>
    </source>
</evidence>
<dbReference type="GO" id="GO:0061630">
    <property type="term" value="F:ubiquitin protein ligase activity"/>
    <property type="evidence" value="ECO:0007669"/>
    <property type="project" value="UniProtKB-EC"/>
</dbReference>
<comment type="pathway">
    <text evidence="3">Protein modification; protein ubiquitination.</text>
</comment>
<evidence type="ECO:0000313" key="13">
    <source>
        <dbReference type="Proteomes" id="UP000233551"/>
    </source>
</evidence>
<dbReference type="InterPro" id="IPR044066">
    <property type="entry name" value="TRIAD_supradom"/>
</dbReference>
<dbReference type="SUPFAM" id="SSF57850">
    <property type="entry name" value="RING/U-box"/>
    <property type="match status" value="1"/>
</dbReference>
<evidence type="ECO:0000256" key="9">
    <source>
        <dbReference type="ARBA" id="ARBA00022786"/>
    </source>
</evidence>
<evidence type="ECO:0000256" key="2">
    <source>
        <dbReference type="ARBA" id="ARBA00001947"/>
    </source>
</evidence>
<dbReference type="GO" id="GO:0008270">
    <property type="term" value="F:zinc ion binding"/>
    <property type="evidence" value="ECO:0007669"/>
    <property type="project" value="UniProtKB-KW"/>
</dbReference>
<evidence type="ECO:0000313" key="12">
    <source>
        <dbReference type="EMBL" id="PKI52748.1"/>
    </source>
</evidence>
<keyword evidence="5" id="KW-0808">Transferase</keyword>
<protein>
    <recommendedName>
        <fullName evidence="4">RBR-type E3 ubiquitin transferase</fullName>
        <ecNumber evidence="4">2.3.2.31</ecNumber>
    </recommendedName>
</protein>
<organism evidence="12 13">
    <name type="scientific">Punica granatum</name>
    <name type="common">Pomegranate</name>
    <dbReference type="NCBI Taxonomy" id="22663"/>
    <lineage>
        <taxon>Eukaryota</taxon>
        <taxon>Viridiplantae</taxon>
        <taxon>Streptophyta</taxon>
        <taxon>Embryophyta</taxon>
        <taxon>Tracheophyta</taxon>
        <taxon>Spermatophyta</taxon>
        <taxon>Magnoliopsida</taxon>
        <taxon>eudicotyledons</taxon>
        <taxon>Gunneridae</taxon>
        <taxon>Pentapetalae</taxon>
        <taxon>rosids</taxon>
        <taxon>malvids</taxon>
        <taxon>Myrtales</taxon>
        <taxon>Lythraceae</taxon>
        <taxon>Punica</taxon>
    </lineage>
</organism>
<gene>
    <name evidence="12" type="ORF">CRG98_026869</name>
</gene>
<dbReference type="Pfam" id="PF01485">
    <property type="entry name" value="IBR"/>
    <property type="match status" value="1"/>
</dbReference>
<comment type="catalytic activity">
    <reaction evidence="1">
        <text>[E2 ubiquitin-conjugating enzyme]-S-ubiquitinyl-L-cysteine + [acceptor protein]-L-lysine = [E2 ubiquitin-conjugating enzyme]-L-cysteine + [acceptor protein]-N(6)-ubiquitinyl-L-lysine.</text>
        <dbReference type="EC" id="2.3.2.31"/>
    </reaction>
</comment>
<evidence type="ECO:0000256" key="6">
    <source>
        <dbReference type="ARBA" id="ARBA00022723"/>
    </source>
</evidence>
<comment type="cofactor">
    <cofactor evidence="2">
        <name>Zn(2+)</name>
        <dbReference type="ChEBI" id="CHEBI:29105"/>
    </cofactor>
</comment>
<dbReference type="STRING" id="22663.A0A2I0J945"/>
<dbReference type="UniPathway" id="UPA00143"/>
<dbReference type="GO" id="GO:0016567">
    <property type="term" value="P:protein ubiquitination"/>
    <property type="evidence" value="ECO:0007669"/>
    <property type="project" value="UniProtKB-UniPathway"/>
</dbReference>
<dbReference type="InterPro" id="IPR002867">
    <property type="entry name" value="IBR_dom"/>
</dbReference>
<keyword evidence="10" id="KW-0862">Zinc</keyword>
<keyword evidence="9" id="KW-0833">Ubl conjugation pathway</keyword>
<evidence type="ECO:0000256" key="1">
    <source>
        <dbReference type="ARBA" id="ARBA00001798"/>
    </source>
</evidence>
<dbReference type="PROSITE" id="PS51873">
    <property type="entry name" value="TRIAD"/>
    <property type="match status" value="1"/>
</dbReference>
<comment type="caution">
    <text evidence="12">The sequence shown here is derived from an EMBL/GenBank/DDBJ whole genome shotgun (WGS) entry which is preliminary data.</text>
</comment>
<evidence type="ECO:0000256" key="4">
    <source>
        <dbReference type="ARBA" id="ARBA00012251"/>
    </source>
</evidence>